<protein>
    <recommendedName>
        <fullName evidence="3">HTH-type transcriptional regulator NsrR</fullName>
    </recommendedName>
</protein>
<dbReference type="Gene3D" id="1.10.10.10">
    <property type="entry name" value="Winged helix-like DNA-binding domain superfamily/Winged helix DNA-binding domain"/>
    <property type="match status" value="1"/>
</dbReference>
<dbReference type="InterPro" id="IPR036390">
    <property type="entry name" value="WH_DNA-bd_sf"/>
</dbReference>
<evidence type="ECO:0000256" key="2">
    <source>
        <dbReference type="ARBA" id="ARBA00034078"/>
    </source>
</evidence>
<dbReference type="NCBIfam" id="TIGR00738">
    <property type="entry name" value="rrf2_super"/>
    <property type="match status" value="1"/>
</dbReference>
<evidence type="ECO:0000256" key="1">
    <source>
        <dbReference type="ARBA" id="ARBA00023125"/>
    </source>
</evidence>
<gene>
    <name evidence="4" type="ORF">K8V56_15170</name>
</gene>
<evidence type="ECO:0000313" key="4">
    <source>
        <dbReference type="EMBL" id="HJF33100.1"/>
    </source>
</evidence>
<sequence>MRLTMYTDFSLRVLIYLGAKEPGELSTIQEISDTYSISKNHLTKVVHELGKMELIETIRGRGGGIRMKVKPENINVGELVRKTEDDFHLVECFKPGLNSCILSPVCRLKGALHEALNAYLAVLDNYTIADFIINKDELAAILFDRPL</sequence>
<reference evidence="4" key="2">
    <citation type="submission" date="2021-09" db="EMBL/GenBank/DDBJ databases">
        <authorList>
            <person name="Gilroy R."/>
        </authorList>
    </citation>
    <scope>NUCLEOTIDE SEQUENCE</scope>
    <source>
        <strain evidence="4">CHK171-7178</strain>
    </source>
</reference>
<proteinExistence type="predicted"/>
<comment type="caution">
    <text evidence="4">The sequence shown here is derived from an EMBL/GenBank/DDBJ whole genome shotgun (WGS) entry which is preliminary data.</text>
</comment>
<dbReference type="Pfam" id="PF02082">
    <property type="entry name" value="Rrf2"/>
    <property type="match status" value="1"/>
</dbReference>
<dbReference type="EMBL" id="DYWT01000242">
    <property type="protein sequence ID" value="HJF33100.1"/>
    <property type="molecule type" value="Genomic_DNA"/>
</dbReference>
<dbReference type="GO" id="GO:0005829">
    <property type="term" value="C:cytosol"/>
    <property type="evidence" value="ECO:0007669"/>
    <property type="project" value="TreeGrafter"/>
</dbReference>
<dbReference type="PANTHER" id="PTHR33221">
    <property type="entry name" value="WINGED HELIX-TURN-HELIX TRANSCRIPTIONAL REGULATOR, RRF2 FAMILY"/>
    <property type="match status" value="1"/>
</dbReference>
<dbReference type="SUPFAM" id="SSF46785">
    <property type="entry name" value="Winged helix' DNA-binding domain"/>
    <property type="match status" value="1"/>
</dbReference>
<reference evidence="4" key="1">
    <citation type="journal article" date="2021" name="PeerJ">
        <title>Extensive microbial diversity within the chicken gut microbiome revealed by metagenomics and culture.</title>
        <authorList>
            <person name="Gilroy R."/>
            <person name="Ravi A."/>
            <person name="Getino M."/>
            <person name="Pursley I."/>
            <person name="Horton D.L."/>
            <person name="Alikhan N.F."/>
            <person name="Baker D."/>
            <person name="Gharbi K."/>
            <person name="Hall N."/>
            <person name="Watson M."/>
            <person name="Adriaenssens E.M."/>
            <person name="Foster-Nyarko E."/>
            <person name="Jarju S."/>
            <person name="Secka A."/>
            <person name="Antonio M."/>
            <person name="Oren A."/>
            <person name="Chaudhuri R.R."/>
            <person name="La Ragione R."/>
            <person name="Hildebrand F."/>
            <person name="Pallen M.J."/>
        </authorList>
    </citation>
    <scope>NUCLEOTIDE SEQUENCE</scope>
    <source>
        <strain evidence="4">CHK171-7178</strain>
    </source>
</reference>
<dbReference type="GO" id="GO:0003700">
    <property type="term" value="F:DNA-binding transcription factor activity"/>
    <property type="evidence" value="ECO:0007669"/>
    <property type="project" value="TreeGrafter"/>
</dbReference>
<keyword evidence="1" id="KW-0238">DNA-binding</keyword>
<evidence type="ECO:0000256" key="3">
    <source>
        <dbReference type="ARBA" id="ARBA00040173"/>
    </source>
</evidence>
<accession>A0A921KDW8</accession>
<comment type="cofactor">
    <cofactor evidence="2">
        <name>[2Fe-2S] cluster</name>
        <dbReference type="ChEBI" id="CHEBI:190135"/>
    </cofactor>
</comment>
<dbReference type="PANTHER" id="PTHR33221:SF4">
    <property type="entry name" value="HTH-TYPE TRANSCRIPTIONAL REPRESSOR NSRR"/>
    <property type="match status" value="1"/>
</dbReference>
<dbReference type="InterPro" id="IPR036388">
    <property type="entry name" value="WH-like_DNA-bd_sf"/>
</dbReference>
<dbReference type="InterPro" id="IPR000944">
    <property type="entry name" value="Tscrpt_reg_Rrf2"/>
</dbReference>
<evidence type="ECO:0000313" key="5">
    <source>
        <dbReference type="Proteomes" id="UP000698173"/>
    </source>
</evidence>
<dbReference type="Proteomes" id="UP000698173">
    <property type="component" value="Unassembled WGS sequence"/>
</dbReference>
<dbReference type="AlphaFoldDB" id="A0A921KDW8"/>
<organism evidence="4 5">
    <name type="scientific">Sporosarcina psychrophila</name>
    <name type="common">Bacillus psychrophilus</name>
    <dbReference type="NCBI Taxonomy" id="1476"/>
    <lineage>
        <taxon>Bacteria</taxon>
        <taxon>Bacillati</taxon>
        <taxon>Bacillota</taxon>
        <taxon>Bacilli</taxon>
        <taxon>Bacillales</taxon>
        <taxon>Caryophanaceae</taxon>
        <taxon>Sporosarcina</taxon>
    </lineage>
</organism>
<name>A0A921KDW8_SPOPS</name>
<dbReference type="PROSITE" id="PS51197">
    <property type="entry name" value="HTH_RRF2_2"/>
    <property type="match status" value="1"/>
</dbReference>
<dbReference type="GO" id="GO:0003677">
    <property type="term" value="F:DNA binding"/>
    <property type="evidence" value="ECO:0007669"/>
    <property type="project" value="UniProtKB-KW"/>
</dbReference>